<comment type="similarity">
    <text evidence="5">Belongs to the IspH family.</text>
</comment>
<dbReference type="GO" id="GO:0051745">
    <property type="term" value="F:4-hydroxy-3-methylbut-2-enyl diphosphate reductase activity"/>
    <property type="evidence" value="ECO:0007669"/>
    <property type="project" value="UniProtKB-UniRule"/>
</dbReference>
<protein>
    <recommendedName>
        <fullName evidence="5">4-hydroxy-3-methylbut-2-enyl diphosphate reductase</fullName>
        <shortName evidence="5">HMBPP reductase</shortName>
        <ecNumber evidence="5">1.17.7.4</ecNumber>
    </recommendedName>
</protein>
<dbReference type="UniPathway" id="UPA00056">
    <property type="reaction ID" value="UER00097"/>
</dbReference>
<dbReference type="Gene3D" id="3.40.50.11270">
    <property type="match status" value="1"/>
</dbReference>
<comment type="cofactor">
    <cofactor evidence="5">
        <name>[4Fe-4S] cluster</name>
        <dbReference type="ChEBI" id="CHEBI:49883"/>
    </cofactor>
    <text evidence="5">Binds 1 [4Fe-4S] cluster per subunit.</text>
</comment>
<dbReference type="NCBIfam" id="TIGR00216">
    <property type="entry name" value="ispH_lytB"/>
    <property type="match status" value="1"/>
</dbReference>
<dbReference type="Pfam" id="PF02401">
    <property type="entry name" value="LYTB"/>
    <property type="match status" value="1"/>
</dbReference>
<dbReference type="HOGENOM" id="CLU_027486_0_1_12"/>
<dbReference type="GO" id="GO:0050992">
    <property type="term" value="P:dimethylallyl diphosphate biosynthetic process"/>
    <property type="evidence" value="ECO:0007669"/>
    <property type="project" value="UniProtKB-UniRule"/>
</dbReference>
<dbReference type="Gene3D" id="3.40.1010.20">
    <property type="entry name" value="4-hydroxy-3-methylbut-2-enyl diphosphate reductase, catalytic domain"/>
    <property type="match status" value="2"/>
</dbReference>
<evidence type="ECO:0000256" key="2">
    <source>
        <dbReference type="ARBA" id="ARBA00022723"/>
    </source>
</evidence>
<feature type="binding site" evidence="5">
    <location>
        <position position="46"/>
    </location>
    <ligand>
        <name>isopentenyl diphosphate</name>
        <dbReference type="ChEBI" id="CHEBI:128769"/>
    </ligand>
</feature>
<feature type="binding site" evidence="5">
    <location>
        <position position="251"/>
    </location>
    <ligand>
        <name>dimethylallyl diphosphate</name>
        <dbReference type="ChEBI" id="CHEBI:57623"/>
    </ligand>
</feature>
<feature type="binding site" evidence="5">
    <location>
        <position position="81"/>
    </location>
    <ligand>
        <name>(2E)-4-hydroxy-3-methylbut-2-enyl diphosphate</name>
        <dbReference type="ChEBI" id="CHEBI:128753"/>
    </ligand>
</feature>
<feature type="binding site" evidence="5">
    <location>
        <position position="131"/>
    </location>
    <ligand>
        <name>dimethylallyl diphosphate</name>
        <dbReference type="ChEBI" id="CHEBI:57623"/>
    </ligand>
</feature>
<feature type="binding site" evidence="5">
    <location>
        <position position="249"/>
    </location>
    <ligand>
        <name>isopentenyl diphosphate</name>
        <dbReference type="ChEBI" id="CHEBI:128769"/>
    </ligand>
</feature>
<comment type="function">
    <text evidence="5">Catalyzes the conversion of 1-hydroxy-2-methyl-2-(E)-butenyl 4-diphosphate (HMBPP) into a mixture of isopentenyl diphosphate (IPP) and dimethylallyl diphosphate (DMAPP). Acts in the terminal step of the DOXP/MEP pathway for isoprenoid precursor biosynthesis.</text>
</comment>
<feature type="binding site" evidence="5">
    <location>
        <position position="81"/>
    </location>
    <ligand>
        <name>isopentenyl diphosphate</name>
        <dbReference type="ChEBI" id="CHEBI:128769"/>
    </ligand>
</feature>
<dbReference type="GO" id="GO:0051539">
    <property type="term" value="F:4 iron, 4 sulfur cluster binding"/>
    <property type="evidence" value="ECO:0007669"/>
    <property type="project" value="UniProtKB-UniRule"/>
</dbReference>
<evidence type="ECO:0000256" key="3">
    <source>
        <dbReference type="ARBA" id="ARBA00023004"/>
    </source>
</evidence>
<feature type="binding site" evidence="5">
    <location>
        <position position="81"/>
    </location>
    <ligand>
        <name>dimethylallyl diphosphate</name>
        <dbReference type="ChEBI" id="CHEBI:57623"/>
    </ligand>
</feature>
<keyword evidence="5 6" id="KW-0560">Oxidoreductase</keyword>
<dbReference type="RefSeq" id="WP_013757987.1">
    <property type="nucleotide sequence ID" value="NC_015500.1"/>
</dbReference>
<dbReference type="GO" id="GO:0019288">
    <property type="term" value="P:isopentenyl diphosphate biosynthetic process, methylerythritol 4-phosphate pathway"/>
    <property type="evidence" value="ECO:0007669"/>
    <property type="project" value="UniProtKB-UniRule"/>
</dbReference>
<gene>
    <name evidence="5" type="primary">ispH</name>
    <name evidence="6" type="ordered locus">Trebr_0832</name>
</gene>
<dbReference type="STRING" id="906968.Trebr_0832"/>
<feature type="binding site" evidence="5">
    <location>
        <position position="292"/>
    </location>
    <ligand>
        <name>dimethylallyl diphosphate</name>
        <dbReference type="ChEBI" id="CHEBI:57623"/>
    </ligand>
</feature>
<dbReference type="eggNOG" id="COG0761">
    <property type="taxonomic scope" value="Bacteria"/>
</dbReference>
<dbReference type="InterPro" id="IPR003451">
    <property type="entry name" value="LytB/IspH"/>
</dbReference>
<dbReference type="KEGG" id="tbe:Trebr_0832"/>
<dbReference type="AlphaFoldDB" id="F4LIU3"/>
<evidence type="ECO:0000256" key="1">
    <source>
        <dbReference type="ARBA" id="ARBA00022485"/>
    </source>
</evidence>
<feature type="binding site" evidence="5">
    <location>
        <position position="46"/>
    </location>
    <ligand>
        <name>(2E)-4-hydroxy-3-methylbut-2-enyl diphosphate</name>
        <dbReference type="ChEBI" id="CHEBI:128753"/>
    </ligand>
</feature>
<feature type="binding site" evidence="5">
    <location>
        <position position="16"/>
    </location>
    <ligand>
        <name>[4Fe-4S] cluster</name>
        <dbReference type="ChEBI" id="CHEBI:49883"/>
    </ligand>
</feature>
<comment type="pathway">
    <text evidence="5">Isoprenoid biosynthesis; isopentenyl diphosphate biosynthesis via DXP pathway; isopentenyl diphosphate from 1-deoxy-D-xylulose 5-phosphate: step 6/6.</text>
</comment>
<dbReference type="PANTHER" id="PTHR30426:SF0">
    <property type="entry name" value="4-HYDROXY-3-METHYLBUT-2-ENYL DIPHOSPHATE REDUCTASE"/>
    <property type="match status" value="1"/>
</dbReference>
<dbReference type="UniPathway" id="UPA00059">
    <property type="reaction ID" value="UER00105"/>
</dbReference>
<feature type="binding site" evidence="5">
    <location>
        <position position="251"/>
    </location>
    <ligand>
        <name>(2E)-4-hydroxy-3-methylbut-2-enyl diphosphate</name>
        <dbReference type="ChEBI" id="CHEBI:128753"/>
    </ligand>
</feature>
<dbReference type="HAMAP" id="MF_00191">
    <property type="entry name" value="IspH"/>
    <property type="match status" value="1"/>
</dbReference>
<comment type="pathway">
    <text evidence="5">Isoprenoid biosynthesis; dimethylallyl diphosphate biosynthesis; dimethylallyl diphosphate from (2E)-4-hydroxy-3-methylbutenyl diphosphate: step 1/1.</text>
</comment>
<sequence>MMHIPTVIRADILGYCMGVRRAVEAVENALADYDGRRVYTLGPLIHNKTALDSLAARGVQVLDAEDMHRVQSGDVVVIRAHGVPPAVRAQLAARGCTVIDATCPRVLLSQRRAADFAAKGYTVVIAGDKNHGEVTGIAGYAADPATGESRCLLVENREDAQRLVAALTETARAAGAPQVKVVQPVKAVLISQTTISRSEYDAIAGVLRAGITDLRVFNTICPATMERQEALRDLCVQVDGVLVVGGKNSANTSRLLMSARELCRRAALIETADEIPPDFRSLDRIGLTAGASTPDAVIDAVEASLRGDNV</sequence>
<dbReference type="EMBL" id="CP002696">
    <property type="protein sequence ID" value="AEE16268.1"/>
    <property type="molecule type" value="Genomic_DNA"/>
</dbReference>
<keyword evidence="3 5" id="KW-0408">Iron</keyword>
<keyword evidence="7" id="KW-1185">Reference proteome</keyword>
<feature type="binding site" evidence="5">
    <location>
        <position position="292"/>
    </location>
    <ligand>
        <name>(2E)-4-hydroxy-3-methylbut-2-enyl diphosphate</name>
        <dbReference type="ChEBI" id="CHEBI:128753"/>
    </ligand>
</feature>
<feature type="binding site" evidence="5">
    <location>
        <position position="249"/>
    </location>
    <ligand>
        <name>(2E)-4-hydroxy-3-methylbut-2-enyl diphosphate</name>
        <dbReference type="ChEBI" id="CHEBI:128753"/>
    </ligand>
</feature>
<reference evidence="7" key="1">
    <citation type="submission" date="2011-04" db="EMBL/GenBank/DDBJ databases">
        <title>The complete genome of Treponema brennaborense DSM 12168.</title>
        <authorList>
            <person name="Lucas S."/>
            <person name="Han J."/>
            <person name="Lapidus A."/>
            <person name="Bruce D."/>
            <person name="Goodwin L."/>
            <person name="Pitluck S."/>
            <person name="Peters L."/>
            <person name="Kyrpides N."/>
            <person name="Mavromatis K."/>
            <person name="Ivanova N."/>
            <person name="Mikhailova N."/>
            <person name="Pagani I."/>
            <person name="Teshima H."/>
            <person name="Detter J.C."/>
            <person name="Tapia R."/>
            <person name="Han C."/>
            <person name="Land M."/>
            <person name="Hauser L."/>
            <person name="Markowitz V."/>
            <person name="Cheng J.-F."/>
            <person name="Hugenholtz P."/>
            <person name="Woyke T."/>
            <person name="Wu D."/>
            <person name="Gronow S."/>
            <person name="Wellnitz S."/>
            <person name="Brambilla E."/>
            <person name="Klenk H.-P."/>
            <person name="Eisen J.A."/>
        </authorList>
    </citation>
    <scope>NUCLEOTIDE SEQUENCE [LARGE SCALE GENOMIC DNA]</scope>
    <source>
        <strain evidence="7">DSM 12168 / CIP 105900 / DD5/3</strain>
    </source>
</reference>
<keyword evidence="5" id="KW-0414">Isoprene biosynthesis</keyword>
<keyword evidence="1 5" id="KW-0004">4Fe-4S</keyword>
<organism evidence="6 7">
    <name type="scientific">Treponema brennaborense (strain DSM 12168 / CIP 105900 / DD5/3)</name>
    <dbReference type="NCBI Taxonomy" id="906968"/>
    <lineage>
        <taxon>Bacteria</taxon>
        <taxon>Pseudomonadati</taxon>
        <taxon>Spirochaetota</taxon>
        <taxon>Spirochaetia</taxon>
        <taxon>Spirochaetales</taxon>
        <taxon>Treponemataceae</taxon>
        <taxon>Treponema</taxon>
    </lineage>
</organism>
<feature type="binding site" evidence="5">
    <location>
        <position position="103"/>
    </location>
    <ligand>
        <name>[4Fe-4S] cluster</name>
        <dbReference type="ChEBI" id="CHEBI:49883"/>
    </ligand>
</feature>
<comment type="catalytic activity">
    <reaction evidence="5">
        <text>isopentenyl diphosphate + 2 oxidized [2Fe-2S]-[ferredoxin] + H2O = (2E)-4-hydroxy-3-methylbut-2-enyl diphosphate + 2 reduced [2Fe-2S]-[ferredoxin] + 2 H(+)</text>
        <dbReference type="Rhea" id="RHEA:24488"/>
        <dbReference type="Rhea" id="RHEA-COMP:10000"/>
        <dbReference type="Rhea" id="RHEA-COMP:10001"/>
        <dbReference type="ChEBI" id="CHEBI:15377"/>
        <dbReference type="ChEBI" id="CHEBI:15378"/>
        <dbReference type="ChEBI" id="CHEBI:33737"/>
        <dbReference type="ChEBI" id="CHEBI:33738"/>
        <dbReference type="ChEBI" id="CHEBI:128753"/>
        <dbReference type="ChEBI" id="CHEBI:128769"/>
        <dbReference type="EC" id="1.17.7.4"/>
    </reaction>
</comment>
<proteinExistence type="inferred from homology"/>
<evidence type="ECO:0000256" key="5">
    <source>
        <dbReference type="HAMAP-Rule" id="MF_00191"/>
    </source>
</evidence>
<feature type="binding site" evidence="5">
    <location>
        <position position="249"/>
    </location>
    <ligand>
        <name>dimethylallyl diphosphate</name>
        <dbReference type="ChEBI" id="CHEBI:57623"/>
    </ligand>
</feature>
<dbReference type="EC" id="1.17.7.4" evidence="5"/>
<feature type="binding site" evidence="5">
    <location>
        <position position="221"/>
    </location>
    <ligand>
        <name>[4Fe-4S] cluster</name>
        <dbReference type="ChEBI" id="CHEBI:49883"/>
    </ligand>
</feature>
<name>F4LIU3_TREBD</name>
<keyword evidence="4 5" id="KW-0411">Iron-sulfur</keyword>
<dbReference type="GO" id="GO:0016114">
    <property type="term" value="P:terpenoid biosynthetic process"/>
    <property type="evidence" value="ECO:0007669"/>
    <property type="project" value="UniProtKB-UniRule"/>
</dbReference>
<evidence type="ECO:0000256" key="4">
    <source>
        <dbReference type="ARBA" id="ARBA00023014"/>
    </source>
</evidence>
<feature type="binding site" evidence="5">
    <location>
        <position position="251"/>
    </location>
    <ligand>
        <name>isopentenyl diphosphate</name>
        <dbReference type="ChEBI" id="CHEBI:128769"/>
    </ligand>
</feature>
<feature type="binding site" evidence="5">
    <location>
        <position position="131"/>
    </location>
    <ligand>
        <name>(2E)-4-hydroxy-3-methylbut-2-enyl diphosphate</name>
        <dbReference type="ChEBI" id="CHEBI:128753"/>
    </ligand>
</feature>
<accession>F4LIU3</accession>
<dbReference type="PANTHER" id="PTHR30426">
    <property type="entry name" value="4-HYDROXY-3-METHYLBUT-2-ENYL DIPHOSPHATE REDUCTASE"/>
    <property type="match status" value="1"/>
</dbReference>
<evidence type="ECO:0000313" key="6">
    <source>
        <dbReference type="EMBL" id="AEE16268.1"/>
    </source>
</evidence>
<feature type="binding site" evidence="5">
    <location>
        <position position="46"/>
    </location>
    <ligand>
        <name>dimethylallyl diphosphate</name>
        <dbReference type="ChEBI" id="CHEBI:57623"/>
    </ligand>
</feature>
<dbReference type="CDD" id="cd13944">
    <property type="entry name" value="lytB_ispH"/>
    <property type="match status" value="1"/>
</dbReference>
<dbReference type="OrthoDB" id="9777362at2"/>
<feature type="active site" description="Proton donor" evidence="5">
    <location>
        <position position="133"/>
    </location>
</feature>
<feature type="binding site" evidence="5">
    <location>
        <position position="292"/>
    </location>
    <ligand>
        <name>isopentenyl diphosphate</name>
        <dbReference type="ChEBI" id="CHEBI:128769"/>
    </ligand>
</feature>
<feature type="binding site" evidence="5">
    <location>
        <position position="193"/>
    </location>
    <ligand>
        <name>(2E)-4-hydroxy-3-methylbut-2-enyl diphosphate</name>
        <dbReference type="ChEBI" id="CHEBI:128753"/>
    </ligand>
</feature>
<dbReference type="GO" id="GO:0046872">
    <property type="term" value="F:metal ion binding"/>
    <property type="evidence" value="ECO:0007669"/>
    <property type="project" value="UniProtKB-KW"/>
</dbReference>
<keyword evidence="2 5" id="KW-0479">Metal-binding</keyword>
<dbReference type="Proteomes" id="UP000006546">
    <property type="component" value="Chromosome"/>
</dbReference>
<comment type="caution">
    <text evidence="5">Lacks conserved residue(s) required for the propagation of feature annotation.</text>
</comment>
<feature type="binding site" evidence="5">
    <location>
        <position position="131"/>
    </location>
    <ligand>
        <name>isopentenyl diphosphate</name>
        <dbReference type="ChEBI" id="CHEBI:128769"/>
    </ligand>
</feature>
<evidence type="ECO:0000313" key="7">
    <source>
        <dbReference type="Proteomes" id="UP000006546"/>
    </source>
</evidence>
<comment type="catalytic activity">
    <reaction evidence="5">
        <text>dimethylallyl diphosphate + 2 oxidized [2Fe-2S]-[ferredoxin] + H2O = (2E)-4-hydroxy-3-methylbut-2-enyl diphosphate + 2 reduced [2Fe-2S]-[ferredoxin] + 2 H(+)</text>
        <dbReference type="Rhea" id="RHEA:24825"/>
        <dbReference type="Rhea" id="RHEA-COMP:10000"/>
        <dbReference type="Rhea" id="RHEA-COMP:10001"/>
        <dbReference type="ChEBI" id="CHEBI:15377"/>
        <dbReference type="ChEBI" id="CHEBI:15378"/>
        <dbReference type="ChEBI" id="CHEBI:33737"/>
        <dbReference type="ChEBI" id="CHEBI:33738"/>
        <dbReference type="ChEBI" id="CHEBI:57623"/>
        <dbReference type="ChEBI" id="CHEBI:128753"/>
        <dbReference type="EC" id="1.17.7.4"/>
    </reaction>
</comment>